<keyword evidence="1" id="KW-0472">Membrane</keyword>
<evidence type="ECO:0000313" key="3">
    <source>
        <dbReference type="Proteomes" id="UP001589858"/>
    </source>
</evidence>
<proteinExistence type="predicted"/>
<reference evidence="2 3" key="1">
    <citation type="submission" date="2024-09" db="EMBL/GenBank/DDBJ databases">
        <authorList>
            <person name="Sun Q."/>
            <person name="Mori K."/>
        </authorList>
    </citation>
    <scope>NUCLEOTIDE SEQUENCE [LARGE SCALE GENOMIC DNA]</scope>
    <source>
        <strain evidence="2 3">CICC 11035S</strain>
    </source>
</reference>
<keyword evidence="1" id="KW-1133">Transmembrane helix</keyword>
<accession>A0ABV6SC33</accession>
<keyword evidence="3" id="KW-1185">Reference proteome</keyword>
<dbReference type="EMBL" id="JBHLTM010000071">
    <property type="protein sequence ID" value="MFC0686551.1"/>
    <property type="molecule type" value="Genomic_DNA"/>
</dbReference>
<dbReference type="NCBIfam" id="TIGR01611">
    <property type="entry name" value="tail_tube"/>
    <property type="match status" value="1"/>
</dbReference>
<comment type="caution">
    <text evidence="2">The sequence shown here is derived from an EMBL/GenBank/DDBJ whole genome shotgun (WGS) entry which is preliminary data.</text>
</comment>
<evidence type="ECO:0000313" key="2">
    <source>
        <dbReference type="EMBL" id="MFC0686551.1"/>
    </source>
</evidence>
<gene>
    <name evidence="2" type="ORF">ACFFF8_18350</name>
</gene>
<evidence type="ECO:0000256" key="1">
    <source>
        <dbReference type="SAM" id="Phobius"/>
    </source>
</evidence>
<feature type="transmembrane region" description="Helical" evidence="1">
    <location>
        <begin position="440"/>
        <end position="465"/>
    </location>
</feature>
<dbReference type="Proteomes" id="UP001589858">
    <property type="component" value="Unassembled WGS sequence"/>
</dbReference>
<sequence>MGFPSKLVDMNCYGEGDSWKGEVPELTIPKLALKTEEYRGGGMLGPVIIDQGIDKIEFEFKAGGMFLSPLQQFGATTVDAAQLRFVGGYRNQGTGVVDYVEVVARGRYTEVDFGSQKVGDDTETTYKMACAYYIRGMQQEVRAMEKDLARINRTMAKGGSQNGGLIMAERELKAAIAETNREIDIQQGKLRRVETIRSRAGKTAEIAGKAGAAASAAVTLPLVAFGRAAFQAAVDAGELESAFGVTFGKQAGMMNAWAEKTGNSLDRTKVEMMDAANTFGIFFNMADPSKSAAMSQQFAVLAQDLSSFYNVDPGTALEKLRSGLTGESEPLRDFGVFMTDAAVKAQALKMGLKPVGKEFSEQQKIMARASLIMESTKNAQGDLLRTSDQTANQLRAADTAWQNMSLTIGTELIPALTPAIKAFTGVIKSFSGLSPETRRWIVIGGAVIAVIGPLLVGFAAIAGAVATLAPVIGGLVTGFGIVASVIGTVIAAVGAVPLLIAAAVAAIGVAAYMIYAHWDTVKAALMSGFEWLKGKFNALPGWMKSIGSMMMTGLLSSLNPALLVARLIGIAKSGVTAFKNYFGIKSPSRLFMEMGGHINEGLGIGLERGQGRPVRAVGRMASAVAGAGVTPFAPAAAATRPASQPGKIENHFHITQKPGEDSEAFARRVAKLVEEGQRQNGRREFGDDF</sequence>
<feature type="transmembrane region" description="Helical" evidence="1">
    <location>
        <begin position="498"/>
        <end position="518"/>
    </location>
</feature>
<protein>
    <submittedName>
        <fullName evidence="2">Phage major tail tube protein</fullName>
    </submittedName>
</protein>
<organism evidence="2 3">
    <name type="scientific">Novosphingobium clariflavum</name>
    <dbReference type="NCBI Taxonomy" id="2029884"/>
    <lineage>
        <taxon>Bacteria</taxon>
        <taxon>Pseudomonadati</taxon>
        <taxon>Pseudomonadota</taxon>
        <taxon>Alphaproteobacteria</taxon>
        <taxon>Sphingomonadales</taxon>
        <taxon>Sphingomonadaceae</taxon>
        <taxon>Novosphingobium</taxon>
    </lineage>
</organism>
<dbReference type="RefSeq" id="WP_379489400.1">
    <property type="nucleotide sequence ID" value="NZ_JBHLTM010000071.1"/>
</dbReference>
<keyword evidence="1" id="KW-0812">Transmembrane</keyword>
<dbReference type="Pfam" id="PF04985">
    <property type="entry name" value="Phage_tube"/>
    <property type="match status" value="1"/>
</dbReference>
<name>A0ABV6SC33_9SPHN</name>
<dbReference type="InterPro" id="IPR006498">
    <property type="entry name" value="Tail_tube"/>
</dbReference>
<feature type="transmembrane region" description="Helical" evidence="1">
    <location>
        <begin position="471"/>
        <end position="491"/>
    </location>
</feature>